<reference evidence="1 2" key="1">
    <citation type="submission" date="2015-07" db="EMBL/GenBank/DDBJ databases">
        <title>Genome analysis of myxobacterium Chondromyces crocatus Cm c5 reveals a high potential for natural compound synthesis and the genetic basis for the loss of fruiting body formation.</title>
        <authorList>
            <person name="Zaburannyi N."/>
            <person name="Bunk B."/>
            <person name="Maier J."/>
            <person name="Overmann J."/>
            <person name="Mueller R."/>
        </authorList>
    </citation>
    <scope>NUCLEOTIDE SEQUENCE [LARGE SCALE GENOMIC DNA]</scope>
    <source>
        <strain evidence="1 2">Cm c5</strain>
    </source>
</reference>
<evidence type="ECO:0000313" key="1">
    <source>
        <dbReference type="EMBL" id="AKT39070.1"/>
    </source>
</evidence>
<protein>
    <submittedName>
        <fullName evidence="1">Uncharacterized protein</fullName>
    </submittedName>
</protein>
<organism evidence="1 2">
    <name type="scientific">Chondromyces crocatus</name>
    <dbReference type="NCBI Taxonomy" id="52"/>
    <lineage>
        <taxon>Bacteria</taxon>
        <taxon>Pseudomonadati</taxon>
        <taxon>Myxococcota</taxon>
        <taxon>Polyangia</taxon>
        <taxon>Polyangiales</taxon>
        <taxon>Polyangiaceae</taxon>
        <taxon>Chondromyces</taxon>
    </lineage>
</organism>
<proteinExistence type="predicted"/>
<dbReference type="Proteomes" id="UP000067626">
    <property type="component" value="Chromosome"/>
</dbReference>
<gene>
    <name evidence="1" type="ORF">CMC5_032170</name>
</gene>
<dbReference type="EMBL" id="CP012159">
    <property type="protein sequence ID" value="AKT39070.1"/>
    <property type="molecule type" value="Genomic_DNA"/>
</dbReference>
<sequence length="75" mass="7946">MECDLVSLRGTAAWLSPLAIVMTEDVRGFDPGGFIELSRRVGAELVVLPSEDVSDAALAAMVTTALDIAQRARAE</sequence>
<accession>A0A0K1EDY4</accession>
<evidence type="ECO:0000313" key="2">
    <source>
        <dbReference type="Proteomes" id="UP000067626"/>
    </source>
</evidence>
<name>A0A0K1EDY4_CHOCO</name>
<dbReference type="AlphaFoldDB" id="A0A0K1EDY4"/>
<keyword evidence="2" id="KW-1185">Reference proteome</keyword>
<dbReference type="KEGG" id="ccro:CMC5_032170"/>